<accession>A0A067MVP5</accession>
<sequence length="123" mass="14017">MVMREETVAIYINLHPNNPLQTVTRDGEKHVQSFSQRPRPTTNSRANLNLFPKLKHMSYQDVWRDMSASEFAMFKQYLRSENDGPQVVNIGRSAPLICLRGTMVGDIRPTGYLNIEIVPVIAS</sequence>
<dbReference type="EMBL" id="KL198018">
    <property type="protein sequence ID" value="KDQ19803.1"/>
    <property type="molecule type" value="Genomic_DNA"/>
</dbReference>
<protein>
    <submittedName>
        <fullName evidence="1">Uncharacterized protein</fullName>
    </submittedName>
</protein>
<evidence type="ECO:0000313" key="2">
    <source>
        <dbReference type="Proteomes" id="UP000027195"/>
    </source>
</evidence>
<dbReference type="Proteomes" id="UP000027195">
    <property type="component" value="Unassembled WGS sequence"/>
</dbReference>
<proteinExistence type="predicted"/>
<dbReference type="InParanoid" id="A0A067MVP5"/>
<reference evidence="2" key="1">
    <citation type="journal article" date="2014" name="Proc. Natl. Acad. Sci. U.S.A.">
        <title>Extensive sampling of basidiomycete genomes demonstrates inadequacy of the white-rot/brown-rot paradigm for wood decay fungi.</title>
        <authorList>
            <person name="Riley R."/>
            <person name="Salamov A.A."/>
            <person name="Brown D.W."/>
            <person name="Nagy L.G."/>
            <person name="Floudas D."/>
            <person name="Held B.W."/>
            <person name="Levasseur A."/>
            <person name="Lombard V."/>
            <person name="Morin E."/>
            <person name="Otillar R."/>
            <person name="Lindquist E.A."/>
            <person name="Sun H."/>
            <person name="LaButti K.M."/>
            <person name="Schmutz J."/>
            <person name="Jabbour D."/>
            <person name="Luo H."/>
            <person name="Baker S.E."/>
            <person name="Pisabarro A.G."/>
            <person name="Walton J.D."/>
            <person name="Blanchette R.A."/>
            <person name="Henrissat B."/>
            <person name="Martin F."/>
            <person name="Cullen D."/>
            <person name="Hibbett D.S."/>
            <person name="Grigoriev I.V."/>
        </authorList>
    </citation>
    <scope>NUCLEOTIDE SEQUENCE [LARGE SCALE GENOMIC DNA]</scope>
    <source>
        <strain evidence="2">FD-172 SS1</strain>
    </source>
</reference>
<evidence type="ECO:0000313" key="1">
    <source>
        <dbReference type="EMBL" id="KDQ19803.1"/>
    </source>
</evidence>
<gene>
    <name evidence="1" type="ORF">BOTBODRAFT_27228</name>
</gene>
<organism evidence="1 2">
    <name type="scientific">Botryobasidium botryosum (strain FD-172 SS1)</name>
    <dbReference type="NCBI Taxonomy" id="930990"/>
    <lineage>
        <taxon>Eukaryota</taxon>
        <taxon>Fungi</taxon>
        <taxon>Dikarya</taxon>
        <taxon>Basidiomycota</taxon>
        <taxon>Agaricomycotina</taxon>
        <taxon>Agaricomycetes</taxon>
        <taxon>Cantharellales</taxon>
        <taxon>Botryobasidiaceae</taxon>
        <taxon>Botryobasidium</taxon>
    </lineage>
</organism>
<keyword evidence="2" id="KW-1185">Reference proteome</keyword>
<dbReference type="HOGENOM" id="CLU_2014889_0_0_1"/>
<name>A0A067MVP5_BOTB1</name>
<dbReference type="AlphaFoldDB" id="A0A067MVP5"/>